<dbReference type="InterPro" id="IPR005474">
    <property type="entry name" value="Transketolase_N"/>
</dbReference>
<dbReference type="InterPro" id="IPR005478">
    <property type="entry name" value="Transketolase_bac-like"/>
</dbReference>
<feature type="binding site" evidence="15">
    <location>
        <position position="437"/>
    </location>
    <ligand>
        <name>thiamine diphosphate</name>
        <dbReference type="ChEBI" id="CHEBI:58937"/>
    </ligand>
</feature>
<comment type="cofactor">
    <cofactor evidence="2">
        <name>Co(2+)</name>
        <dbReference type="ChEBI" id="CHEBI:48828"/>
    </cofactor>
</comment>
<dbReference type="Pfam" id="PF22613">
    <property type="entry name" value="Transketolase_C_1"/>
    <property type="match status" value="1"/>
</dbReference>
<dbReference type="Gene3D" id="3.40.50.970">
    <property type="match status" value="2"/>
</dbReference>
<dbReference type="Gene3D" id="3.40.50.920">
    <property type="match status" value="1"/>
</dbReference>
<feature type="binding site" evidence="15">
    <location>
        <position position="185"/>
    </location>
    <ligand>
        <name>thiamine diphosphate</name>
        <dbReference type="ChEBI" id="CHEBI:58937"/>
    </ligand>
</feature>
<feature type="domain" description="Transketolase-like pyrimidine-binding" evidence="19">
    <location>
        <begin position="354"/>
        <end position="525"/>
    </location>
</feature>
<dbReference type="AlphaFoldDB" id="A0A378IQ68"/>
<dbReference type="PANTHER" id="PTHR43522">
    <property type="entry name" value="TRANSKETOLASE"/>
    <property type="match status" value="1"/>
</dbReference>
<evidence type="ECO:0000256" key="4">
    <source>
        <dbReference type="ARBA" id="ARBA00011738"/>
    </source>
</evidence>
<evidence type="ECO:0000256" key="14">
    <source>
        <dbReference type="PIRSR" id="PIRSR605478-2"/>
    </source>
</evidence>
<dbReference type="GO" id="GO:0046872">
    <property type="term" value="F:metal ion binding"/>
    <property type="evidence" value="ECO:0007669"/>
    <property type="project" value="UniProtKB-KW"/>
</dbReference>
<feature type="binding site" evidence="14">
    <location>
        <position position="520"/>
    </location>
    <ligand>
        <name>substrate</name>
    </ligand>
</feature>
<evidence type="ECO:0000313" key="23">
    <source>
        <dbReference type="Proteomes" id="UP000255316"/>
    </source>
</evidence>
<feature type="binding site" evidence="15">
    <location>
        <begin position="114"/>
        <end position="116"/>
    </location>
    <ligand>
        <name>thiamine diphosphate</name>
        <dbReference type="ChEBI" id="CHEBI:58937"/>
    </ligand>
</feature>
<evidence type="ECO:0000256" key="8">
    <source>
        <dbReference type="ARBA" id="ARBA00022837"/>
    </source>
</evidence>
<keyword evidence="22" id="KW-1185">Reference proteome</keyword>
<dbReference type="Pfam" id="PF02779">
    <property type="entry name" value="Transket_pyr"/>
    <property type="match status" value="1"/>
</dbReference>
<comment type="similarity">
    <text evidence="3 18">Belongs to the transketolase family.</text>
</comment>
<evidence type="ECO:0000256" key="3">
    <source>
        <dbReference type="ARBA" id="ARBA00007131"/>
    </source>
</evidence>
<dbReference type="GO" id="GO:0005829">
    <property type="term" value="C:cytosol"/>
    <property type="evidence" value="ECO:0007669"/>
    <property type="project" value="TreeGrafter"/>
</dbReference>
<keyword evidence="10 15" id="KW-0786">Thiamine pyrophosphate</keyword>
<comment type="cofactor">
    <cofactor evidence="18">
        <name>Mg(2+)</name>
        <dbReference type="ChEBI" id="CHEBI:18420"/>
    </cofactor>
    <cofactor evidence="18">
        <name>Ca(2+)</name>
        <dbReference type="ChEBI" id="CHEBI:29108"/>
    </cofactor>
    <cofactor evidence="18">
        <name>Mn(2+)</name>
        <dbReference type="ChEBI" id="CHEBI:29035"/>
    </cofactor>
    <cofactor evidence="18">
        <name>Co(2+)</name>
        <dbReference type="ChEBI" id="CHEBI:48828"/>
    </cofactor>
    <text evidence="18">Binds 1 Mg(2+) ion per subunit. Can also utilize other divalent metal cations, such as Ca(2+), Mn(2+) and Co(2+).</text>
</comment>
<feature type="binding site" evidence="16">
    <location>
        <position position="185"/>
    </location>
    <ligand>
        <name>Mg(2+)</name>
        <dbReference type="ChEBI" id="CHEBI:18420"/>
    </ligand>
</feature>
<feature type="binding site" evidence="15">
    <location>
        <position position="156"/>
    </location>
    <ligand>
        <name>thiamine diphosphate</name>
        <dbReference type="ChEBI" id="CHEBI:58937"/>
    </ligand>
</feature>
<evidence type="ECO:0000259" key="19">
    <source>
        <dbReference type="SMART" id="SM00861"/>
    </source>
</evidence>
<gene>
    <name evidence="21" type="primary">tkt</name>
    <name evidence="20" type="ORF">Lcin_0111</name>
    <name evidence="21" type="ORF">NCTC12438_03265</name>
</gene>
<dbReference type="GO" id="GO:0009052">
    <property type="term" value="P:pentose-phosphate shunt, non-oxidative branch"/>
    <property type="evidence" value="ECO:0007669"/>
    <property type="project" value="UniProtKB-ARBA"/>
</dbReference>
<comment type="cofactor">
    <cofactor evidence="1">
        <name>Ca(2+)</name>
        <dbReference type="ChEBI" id="CHEBI:29108"/>
    </cofactor>
</comment>
<feature type="binding site" evidence="15">
    <location>
        <position position="260"/>
    </location>
    <ligand>
        <name>thiamine diphosphate</name>
        <dbReference type="ChEBI" id="CHEBI:58937"/>
    </ligand>
</feature>
<evidence type="ECO:0000256" key="18">
    <source>
        <dbReference type="RuleBase" id="RU004996"/>
    </source>
</evidence>
<dbReference type="STRING" id="28085.Lcin_0111"/>
<dbReference type="EMBL" id="LNXX01000003">
    <property type="protein sequence ID" value="KTC93881.1"/>
    <property type="molecule type" value="Genomic_DNA"/>
</dbReference>
<dbReference type="FunFam" id="3.40.50.970:FF:000003">
    <property type="entry name" value="Transketolase"/>
    <property type="match status" value="1"/>
</dbReference>
<name>A0A378IQ68_9GAMM</name>
<dbReference type="SMART" id="SM00861">
    <property type="entry name" value="Transket_pyr"/>
    <property type="match status" value="1"/>
</dbReference>
<feature type="binding site" evidence="16">
    <location>
        <position position="187"/>
    </location>
    <ligand>
        <name>Mg(2+)</name>
        <dbReference type="ChEBI" id="CHEBI:18420"/>
    </ligand>
</feature>
<dbReference type="GO" id="GO:0004802">
    <property type="term" value="F:transketolase activity"/>
    <property type="evidence" value="ECO:0007669"/>
    <property type="project" value="UniProtKB-UniRule"/>
</dbReference>
<evidence type="ECO:0000256" key="11">
    <source>
        <dbReference type="ARBA" id="ARBA00049473"/>
    </source>
</evidence>
<keyword evidence="8 18" id="KW-0106">Calcium</keyword>
<feature type="binding site" evidence="14">
    <location>
        <position position="26"/>
    </location>
    <ligand>
        <name>substrate</name>
    </ligand>
</feature>
<evidence type="ECO:0000256" key="2">
    <source>
        <dbReference type="ARBA" id="ARBA00001941"/>
    </source>
</evidence>
<evidence type="ECO:0000256" key="15">
    <source>
        <dbReference type="PIRSR" id="PIRSR605478-3"/>
    </source>
</evidence>
<sequence>MNLCKELANAIRILSVDAVEQAQSGHPGMPLGMADIATVLWKKFLKHNPQNPHWFNRDRFVLSNGHGSMLLYSLLHLTGYNLSLDDLKHFRQLNSKTPGHPEFGHTPGVETTTGPLGQGLANAVGMALAERVLATHFNQDNFNLVDHHTYTFVGDGCLMEGISHEACSLAGTLGLGKLIVFYDNNGISIDGKIDSWFTDDTATRFKAYHWQVIEAINGHDMDEIEQAILKAQANTTQPTLIICNTVIGLGSSVAGSEKAHGSALGTKDVANVREFFNWKHEPFVIPDSIYQQWNNVEQGQKVEQQWLMLLNQYQQHYPQKHDEFLRRINGDLPDDWQNQSHAFFEQCRNNEKAIATRKASQQCIEYFARLLPEMLGGSADLTGSNNTDWSGSKAIVAHDYSGNYLYYGVREFAMAAIMNGIAVHGGFIPYGGTFLVFADYARNAVRLSALMKQRVIYIFTHDSIGLGEDGPTHQPIEHASMLRMTPGMSVWRPADLMETAVAWQFALEHHNGPTSLLLSRQNLPALPHGETAAELIKKGGYIIKDCEGTPDALLIATGSEVQLAIAAAEQVQTQGLKVRVVSMPCAERFLEQDQIYKNQVLPPNIRIRIAIEAASSAYWYQFVGLEGTVIGLDRFGVSAPAAQAYQFLEITVERIVKTLNTLL</sequence>
<evidence type="ECO:0000313" key="21">
    <source>
        <dbReference type="EMBL" id="STX36631.1"/>
    </source>
</evidence>
<evidence type="ECO:0000256" key="5">
    <source>
        <dbReference type="ARBA" id="ARBA00013152"/>
    </source>
</evidence>
<feature type="binding site" evidence="14">
    <location>
        <position position="357"/>
    </location>
    <ligand>
        <name>substrate</name>
    </ligand>
</feature>
<dbReference type="SUPFAM" id="SSF52922">
    <property type="entry name" value="TK C-terminal domain-like"/>
    <property type="match status" value="1"/>
</dbReference>
<evidence type="ECO:0000256" key="17">
    <source>
        <dbReference type="PIRSR" id="PIRSR605478-5"/>
    </source>
</evidence>
<feature type="binding site" evidence="14">
    <location>
        <position position="384"/>
    </location>
    <ligand>
        <name>substrate</name>
    </ligand>
</feature>
<dbReference type="SUPFAM" id="SSF52518">
    <property type="entry name" value="Thiamin diphosphate-binding fold (THDP-binding)"/>
    <property type="match status" value="2"/>
</dbReference>
<dbReference type="CDD" id="cd07033">
    <property type="entry name" value="TPP_PYR_DXS_TK_like"/>
    <property type="match status" value="1"/>
</dbReference>
<accession>A0A378IQ68</accession>
<dbReference type="InterPro" id="IPR005475">
    <property type="entry name" value="Transketolase-like_Pyr-bd"/>
</dbReference>
<comment type="cofactor">
    <cofactor evidence="15">
        <name>thiamine diphosphate</name>
        <dbReference type="ChEBI" id="CHEBI:58937"/>
    </cofactor>
    <text evidence="15">Binds 1 thiamine pyrophosphate per subunit. During the reaction, the substrate forms a covalent intermediate with the cofactor.</text>
</comment>
<comment type="subunit">
    <text evidence="4 18">Homodimer.</text>
</comment>
<keyword evidence="6 18" id="KW-0808">Transferase</keyword>
<dbReference type="InterPro" id="IPR029061">
    <property type="entry name" value="THDP-binding"/>
</dbReference>
<feature type="binding site" evidence="14">
    <location>
        <position position="469"/>
    </location>
    <ligand>
        <name>substrate</name>
    </ligand>
</feature>
<reference evidence="21 23" key="2">
    <citation type="submission" date="2018-06" db="EMBL/GenBank/DDBJ databases">
        <authorList>
            <consortium name="Pathogen Informatics"/>
            <person name="Doyle S."/>
        </authorList>
    </citation>
    <scope>NUCLEOTIDE SEQUENCE [LARGE SCALE GENOMIC DNA]</scope>
    <source>
        <strain evidence="21 23">NCTC12438</strain>
    </source>
</reference>
<evidence type="ECO:0000256" key="16">
    <source>
        <dbReference type="PIRSR" id="PIRSR605478-4"/>
    </source>
</evidence>
<dbReference type="RefSeq" id="WP_058463369.1">
    <property type="nucleotide sequence ID" value="NZ_CAAAHQ010000051.1"/>
</dbReference>
<dbReference type="FunFam" id="3.40.50.920:FF:000003">
    <property type="entry name" value="Transketolase"/>
    <property type="match status" value="1"/>
</dbReference>
<evidence type="ECO:0000256" key="9">
    <source>
        <dbReference type="ARBA" id="ARBA00022842"/>
    </source>
</evidence>
<organism evidence="21 23">
    <name type="scientific">Legionella cincinnatiensis</name>
    <dbReference type="NCBI Taxonomy" id="28085"/>
    <lineage>
        <taxon>Bacteria</taxon>
        <taxon>Pseudomonadati</taxon>
        <taxon>Pseudomonadota</taxon>
        <taxon>Gammaproteobacteria</taxon>
        <taxon>Legionellales</taxon>
        <taxon>Legionellaceae</taxon>
        <taxon>Legionella</taxon>
    </lineage>
</organism>
<keyword evidence="7 16" id="KW-0479">Metal-binding</keyword>
<dbReference type="PANTHER" id="PTHR43522:SF2">
    <property type="entry name" value="TRANSKETOLASE 1-RELATED"/>
    <property type="match status" value="1"/>
</dbReference>
<dbReference type="InterPro" id="IPR020826">
    <property type="entry name" value="Transketolase_BS"/>
</dbReference>
<dbReference type="PROSITE" id="PS00802">
    <property type="entry name" value="TRANSKETOLASE_2"/>
    <property type="match status" value="1"/>
</dbReference>
<reference evidence="20 22" key="1">
    <citation type="submission" date="2015-11" db="EMBL/GenBank/DDBJ databases">
        <title>Genomic analysis of 38 Legionella species identifies large and diverse effector repertoires.</title>
        <authorList>
            <person name="Burstein D."/>
            <person name="Amaro F."/>
            <person name="Zusman T."/>
            <person name="Lifshitz Z."/>
            <person name="Cohen O."/>
            <person name="Gilbert J.A."/>
            <person name="Pupko T."/>
            <person name="Shuman H.A."/>
            <person name="Segal G."/>
        </authorList>
    </citation>
    <scope>NUCLEOTIDE SEQUENCE [LARGE SCALE GENOMIC DNA]</scope>
    <source>
        <strain evidence="20 22">CDC#72-OH-14</strain>
    </source>
</reference>
<dbReference type="InterPro" id="IPR049557">
    <property type="entry name" value="Transketolase_CS"/>
</dbReference>
<dbReference type="InterPro" id="IPR055152">
    <property type="entry name" value="Transketolase-like_C_2"/>
</dbReference>
<dbReference type="Pfam" id="PF00456">
    <property type="entry name" value="Transketolase_N"/>
    <property type="match status" value="1"/>
</dbReference>
<dbReference type="CDD" id="cd02012">
    <property type="entry name" value="TPP_TK"/>
    <property type="match status" value="1"/>
</dbReference>
<dbReference type="EMBL" id="UGNX01000001">
    <property type="protein sequence ID" value="STX36631.1"/>
    <property type="molecule type" value="Genomic_DNA"/>
</dbReference>
<dbReference type="FunFam" id="3.40.50.970:FF:000004">
    <property type="entry name" value="Transketolase"/>
    <property type="match status" value="1"/>
</dbReference>
<evidence type="ECO:0000313" key="20">
    <source>
        <dbReference type="EMBL" id="KTC93881.1"/>
    </source>
</evidence>
<feature type="active site" description="Proton donor" evidence="13">
    <location>
        <position position="411"/>
    </location>
</feature>
<dbReference type="NCBIfam" id="TIGR00232">
    <property type="entry name" value="tktlase_bact"/>
    <property type="match status" value="1"/>
</dbReference>
<dbReference type="PROSITE" id="PS00801">
    <property type="entry name" value="TRANSKETOLASE_1"/>
    <property type="match status" value="1"/>
</dbReference>
<evidence type="ECO:0000256" key="13">
    <source>
        <dbReference type="PIRSR" id="PIRSR605478-1"/>
    </source>
</evidence>
<feature type="binding site" evidence="14">
    <location>
        <position position="461"/>
    </location>
    <ligand>
        <name>substrate</name>
    </ligand>
</feature>
<keyword evidence="9 16" id="KW-0460">Magnesium</keyword>
<evidence type="ECO:0000256" key="1">
    <source>
        <dbReference type="ARBA" id="ARBA00001913"/>
    </source>
</evidence>
<evidence type="ECO:0000256" key="12">
    <source>
        <dbReference type="NCBIfam" id="TIGR00232"/>
    </source>
</evidence>
<feature type="site" description="Important for catalytic activity" evidence="17">
    <location>
        <position position="260"/>
    </location>
</feature>
<evidence type="ECO:0000256" key="7">
    <source>
        <dbReference type="ARBA" id="ARBA00022723"/>
    </source>
</evidence>
<dbReference type="InterPro" id="IPR033247">
    <property type="entry name" value="Transketolase_fam"/>
</dbReference>
<dbReference type="Proteomes" id="UP000255316">
    <property type="component" value="Unassembled WGS sequence"/>
</dbReference>
<feature type="binding site" evidence="15">
    <location>
        <position position="66"/>
    </location>
    <ligand>
        <name>thiamine diphosphate</name>
        <dbReference type="ChEBI" id="CHEBI:58937"/>
    </ligand>
</feature>
<feature type="binding site" evidence="14">
    <location>
        <position position="260"/>
    </location>
    <ligand>
        <name>substrate</name>
    </ligand>
</feature>
<dbReference type="EC" id="2.2.1.1" evidence="5 12"/>
<dbReference type="Proteomes" id="UP000054854">
    <property type="component" value="Unassembled WGS sequence"/>
</dbReference>
<evidence type="ECO:0000256" key="6">
    <source>
        <dbReference type="ARBA" id="ARBA00022679"/>
    </source>
</evidence>
<proteinExistence type="inferred from homology"/>
<comment type="catalytic activity">
    <reaction evidence="11 18">
        <text>D-sedoheptulose 7-phosphate + D-glyceraldehyde 3-phosphate = aldehydo-D-ribose 5-phosphate + D-xylulose 5-phosphate</text>
        <dbReference type="Rhea" id="RHEA:10508"/>
        <dbReference type="ChEBI" id="CHEBI:57483"/>
        <dbReference type="ChEBI" id="CHEBI:57737"/>
        <dbReference type="ChEBI" id="CHEBI:58273"/>
        <dbReference type="ChEBI" id="CHEBI:59776"/>
        <dbReference type="EC" id="2.2.1.1"/>
    </reaction>
</comment>
<evidence type="ECO:0000313" key="22">
    <source>
        <dbReference type="Proteomes" id="UP000054854"/>
    </source>
</evidence>
<feature type="binding site" evidence="14">
    <location>
        <position position="473"/>
    </location>
    <ligand>
        <name>substrate</name>
    </ligand>
</feature>
<dbReference type="InterPro" id="IPR009014">
    <property type="entry name" value="Transketo_C/PFOR_II"/>
</dbReference>
<protein>
    <recommendedName>
        <fullName evidence="5 12">Transketolase</fullName>
        <ecNumber evidence="5 12">2.2.1.1</ecNumber>
    </recommendedName>
</protein>
<feature type="binding site" evidence="16">
    <location>
        <position position="155"/>
    </location>
    <ligand>
        <name>Mg(2+)</name>
        <dbReference type="ChEBI" id="CHEBI:18420"/>
    </ligand>
</feature>
<evidence type="ECO:0000256" key="10">
    <source>
        <dbReference type="ARBA" id="ARBA00023052"/>
    </source>
</evidence>
<comment type="function">
    <text evidence="18">Catalyzes the transfer of a two-carbon ketol group from a ketose donor to an aldose acceptor, via a covalent intermediate with the cofactor thiamine pyrophosphate.</text>
</comment>
<comment type="cofactor">
    <cofactor evidence="16">
        <name>Mg(2+)</name>
        <dbReference type="ChEBI" id="CHEBI:18420"/>
    </cofactor>
    <text evidence="16">Binds 1 Mg(2+) ion per subunit. Can also utilize other divalent metal cations, such as Ca(2+), Mn(2+) and Co(2+).</text>
</comment>
<feature type="site" description="Important for catalytic activity" evidence="17">
    <location>
        <position position="26"/>
    </location>
</feature>